<protein>
    <submittedName>
        <fullName evidence="2">Uncharacterized protein</fullName>
    </submittedName>
</protein>
<gene>
    <name evidence="2" type="ORF">LEP1GSC081_2946</name>
</gene>
<feature type="region of interest" description="Disordered" evidence="1">
    <location>
        <begin position="1"/>
        <end position="20"/>
    </location>
</feature>
<dbReference type="Proteomes" id="UP000006253">
    <property type="component" value="Unassembled WGS sequence"/>
</dbReference>
<dbReference type="EMBL" id="AHMY02000025">
    <property type="protein sequence ID" value="EKO16512.1"/>
    <property type="molecule type" value="Genomic_DNA"/>
</dbReference>
<proteinExistence type="predicted"/>
<sequence>MCQKGESSKTISEKKETSNPNPWFLSKIVIWCQTMDVGFSVRDPTCVVRLISND</sequence>
<reference evidence="2 3" key="1">
    <citation type="submission" date="2012-10" db="EMBL/GenBank/DDBJ databases">
        <authorList>
            <person name="Harkins D.M."/>
            <person name="Durkin A.S."/>
            <person name="Brinkac L.M."/>
            <person name="Selengut J.D."/>
            <person name="Sanka R."/>
            <person name="DePew J."/>
            <person name="Purushe J."/>
            <person name="Peacock S.J."/>
            <person name="Thaipadungpanit J."/>
            <person name="Wuthiekanun V.W."/>
            <person name="Day N.P."/>
            <person name="Vinetz J.M."/>
            <person name="Sutton G.G."/>
            <person name="Nelson W.C."/>
            <person name="Fouts D.E."/>
        </authorList>
    </citation>
    <scope>NUCLEOTIDE SEQUENCE [LARGE SCALE GENOMIC DNA]</scope>
    <source>
        <strain evidence="2 3">H1</strain>
    </source>
</reference>
<organism evidence="2 3">
    <name type="scientific">Leptospira kirschneri str. H1</name>
    <dbReference type="NCBI Taxonomy" id="1049966"/>
    <lineage>
        <taxon>Bacteria</taxon>
        <taxon>Pseudomonadati</taxon>
        <taxon>Spirochaetota</taxon>
        <taxon>Spirochaetia</taxon>
        <taxon>Leptospirales</taxon>
        <taxon>Leptospiraceae</taxon>
        <taxon>Leptospira</taxon>
    </lineage>
</organism>
<evidence type="ECO:0000313" key="3">
    <source>
        <dbReference type="Proteomes" id="UP000006253"/>
    </source>
</evidence>
<evidence type="ECO:0000256" key="1">
    <source>
        <dbReference type="SAM" id="MobiDB-lite"/>
    </source>
</evidence>
<evidence type="ECO:0000313" key="2">
    <source>
        <dbReference type="EMBL" id="EKO16512.1"/>
    </source>
</evidence>
<feature type="compositionally biased region" description="Low complexity" evidence="1">
    <location>
        <begin position="1"/>
        <end position="10"/>
    </location>
</feature>
<dbReference type="AlphaFoldDB" id="A0A0E2B6M7"/>
<name>A0A0E2B6M7_9LEPT</name>
<accession>A0A0E2B6M7</accession>
<comment type="caution">
    <text evidence="2">The sequence shown here is derived from an EMBL/GenBank/DDBJ whole genome shotgun (WGS) entry which is preliminary data.</text>
</comment>